<dbReference type="InterPro" id="IPR052349">
    <property type="entry name" value="Metallo-hydrolase_Enzymes"/>
</dbReference>
<keyword evidence="3" id="KW-1185">Reference proteome</keyword>
<keyword evidence="2" id="KW-0378">Hydrolase</keyword>
<dbReference type="PANTHER" id="PTHR32027">
    <property type="entry name" value="CYTOSINE DEAMINASE"/>
    <property type="match status" value="1"/>
</dbReference>
<feature type="compositionally biased region" description="Low complexity" evidence="1">
    <location>
        <begin position="10"/>
        <end position="25"/>
    </location>
</feature>
<dbReference type="Proteomes" id="UP000694501">
    <property type="component" value="Unassembled WGS sequence"/>
</dbReference>
<comment type="caution">
    <text evidence="2">The sequence shown here is derived from an EMBL/GenBank/DDBJ whole genome shotgun (WGS) entry which is preliminary data.</text>
</comment>
<dbReference type="InterPro" id="IPR032466">
    <property type="entry name" value="Metal_Hydrolase"/>
</dbReference>
<dbReference type="EMBL" id="JAELVF020000001">
    <property type="protein sequence ID" value="MBU7596933.1"/>
    <property type="molecule type" value="Genomic_DNA"/>
</dbReference>
<reference evidence="2" key="1">
    <citation type="submission" date="2021-06" db="EMBL/GenBank/DDBJ databases">
        <title>Sequencing of actinobacteria type strains.</title>
        <authorList>
            <person name="Nguyen G.-S."/>
            <person name="Wentzel A."/>
        </authorList>
    </citation>
    <scope>NUCLEOTIDE SEQUENCE</scope>
    <source>
        <strain evidence="2">P38-E01</strain>
    </source>
</reference>
<name>A0A949JBC5_9ACTN</name>
<dbReference type="SUPFAM" id="SSF51338">
    <property type="entry name" value="Composite domain of metallo-dependent hydrolases"/>
    <property type="match status" value="1"/>
</dbReference>
<feature type="region of interest" description="Disordered" evidence="1">
    <location>
        <begin position="1"/>
        <end position="53"/>
    </location>
</feature>
<gene>
    <name evidence="2" type="ORF">JGS22_004590</name>
</gene>
<accession>A0A949JBC5</accession>
<dbReference type="GO" id="GO:0016814">
    <property type="term" value="F:hydrolase activity, acting on carbon-nitrogen (but not peptide) bonds, in cyclic amidines"/>
    <property type="evidence" value="ECO:0007669"/>
    <property type="project" value="TreeGrafter"/>
</dbReference>
<proteinExistence type="predicted"/>
<evidence type="ECO:0000313" key="2">
    <source>
        <dbReference type="EMBL" id="MBU7596933.1"/>
    </source>
</evidence>
<sequence length="444" mass="44925">MRPGCPASIRAGARPRTPARASGSAMADSQPQGPGVPDQPSPTPTGKGLLLTGARLKDGRTVDVRLRNGRIDAVSAAGSLPRDEADRPPRMDLAGYLLLPAPAEPHAHHDTALTAPARGLPPSRKPAHIQRRTTDAALLQLGHGATAVRTHVPIGGRDGLATLQAVLAARRALRGLTELTAVAVPRLLSGIAGADTAAMVEDAVRMGATAIGGCPDLDPDPAEYTATLLDIAAEHGCAVDLHTDARDPARLAELAGAVGGVGAPVTVGPCGGLGRMAGHTVADVADRLAAANATVTLLPQGGCALTDRQLPFATAPLRVLQDAGVRVAAGSGAVRDTANPVGRGDPLEAAYLLAAQGAVSAAEGYEAVSAGARTALGLPAVRVEPGFPAELLAVRGETLEGALSLAYSRVVLHRGRVVARTSAVREFCDADAAGTPELPRQAQG</sequence>
<dbReference type="Gene3D" id="2.30.40.10">
    <property type="entry name" value="Urease, subunit C, domain 1"/>
    <property type="match status" value="1"/>
</dbReference>
<dbReference type="InterPro" id="IPR011059">
    <property type="entry name" value="Metal-dep_hydrolase_composite"/>
</dbReference>
<evidence type="ECO:0000313" key="3">
    <source>
        <dbReference type="Proteomes" id="UP000694501"/>
    </source>
</evidence>
<dbReference type="AlphaFoldDB" id="A0A949JBC5"/>
<organism evidence="2 3">
    <name type="scientific">Streptomyces tardus</name>
    <dbReference type="NCBI Taxonomy" id="2780544"/>
    <lineage>
        <taxon>Bacteria</taxon>
        <taxon>Bacillati</taxon>
        <taxon>Actinomycetota</taxon>
        <taxon>Actinomycetes</taxon>
        <taxon>Kitasatosporales</taxon>
        <taxon>Streptomycetaceae</taxon>
        <taxon>Streptomyces</taxon>
    </lineage>
</organism>
<dbReference type="Gene3D" id="3.20.20.140">
    <property type="entry name" value="Metal-dependent hydrolases"/>
    <property type="match status" value="1"/>
</dbReference>
<dbReference type="PANTHER" id="PTHR32027:SF9">
    <property type="entry name" value="BLL3847 PROTEIN"/>
    <property type="match status" value="1"/>
</dbReference>
<dbReference type="SUPFAM" id="SSF51556">
    <property type="entry name" value="Metallo-dependent hydrolases"/>
    <property type="match status" value="1"/>
</dbReference>
<evidence type="ECO:0000256" key="1">
    <source>
        <dbReference type="SAM" id="MobiDB-lite"/>
    </source>
</evidence>
<protein>
    <submittedName>
        <fullName evidence="2">Hydrolase</fullName>
    </submittedName>
</protein>